<organism evidence="2 3">
    <name type="scientific">Agathobacter rectalis</name>
    <dbReference type="NCBI Taxonomy" id="39491"/>
    <lineage>
        <taxon>Bacteria</taxon>
        <taxon>Bacillati</taxon>
        <taxon>Bacillota</taxon>
        <taxon>Clostridia</taxon>
        <taxon>Lachnospirales</taxon>
        <taxon>Lachnospiraceae</taxon>
        <taxon>Agathobacter</taxon>
    </lineage>
</organism>
<gene>
    <name evidence="2" type="ORF">DXD13_05235</name>
</gene>
<evidence type="ECO:0008006" key="4">
    <source>
        <dbReference type="Google" id="ProtNLM"/>
    </source>
</evidence>
<evidence type="ECO:0000256" key="1">
    <source>
        <dbReference type="SAM" id="MobiDB-lite"/>
    </source>
</evidence>
<protein>
    <recommendedName>
        <fullName evidence="4">Large polyvalent protein associated domain-containing protein</fullName>
    </recommendedName>
</protein>
<dbReference type="Proteomes" id="UP000261052">
    <property type="component" value="Unassembled WGS sequence"/>
</dbReference>
<dbReference type="EMBL" id="QSQP01000005">
    <property type="protein sequence ID" value="RGK43931.1"/>
    <property type="molecule type" value="Genomic_DNA"/>
</dbReference>
<reference evidence="2 3" key="1">
    <citation type="submission" date="2018-08" db="EMBL/GenBank/DDBJ databases">
        <title>A genome reference for cultivated species of the human gut microbiota.</title>
        <authorList>
            <person name="Zou Y."/>
            <person name="Xue W."/>
            <person name="Luo G."/>
        </authorList>
    </citation>
    <scope>NUCLEOTIDE SEQUENCE [LARGE SCALE GENOMIC DNA]</scope>
    <source>
        <strain evidence="2 3">TF11-15AC</strain>
    </source>
</reference>
<feature type="region of interest" description="Disordered" evidence="1">
    <location>
        <begin position="292"/>
        <end position="318"/>
    </location>
</feature>
<sequence>MELKITSMTPADRLYAYNQSSQLEGQTGCIGHLRGDFGSGQEFYTSWFDHRSEYKTDEFKSELDEVVNTLRVKDGLLCTRGSMTKFCYQRPEAEFEGNYCAEYGFKVQTPQHTYMLRCNPNYGDYNFYLYAYVARFLEHHMEKAKQGIRFITPGYKELFRIPDGDHIRIFTGGGGTRDRTCRFIDETHFETSGGYSSALYHICEFAERLEQTHGSVIPLRSSLPVQCFSVLPSSGELILLTRGEKGYNPCPEFSAADAGENRRFAEDNNAKNGVTKAQEAAMLAGSMLGWQTPAADPRNYDGQGQPIKPRQKDRGEAR</sequence>
<accession>A0A3E4M2I2</accession>
<name>A0A3E4M2I2_9FIRM</name>
<dbReference type="AlphaFoldDB" id="A0A3E4M2I2"/>
<proteinExistence type="predicted"/>
<evidence type="ECO:0000313" key="2">
    <source>
        <dbReference type="EMBL" id="RGK43931.1"/>
    </source>
</evidence>
<evidence type="ECO:0000313" key="3">
    <source>
        <dbReference type="Proteomes" id="UP000261052"/>
    </source>
</evidence>
<comment type="caution">
    <text evidence="2">The sequence shown here is derived from an EMBL/GenBank/DDBJ whole genome shotgun (WGS) entry which is preliminary data.</text>
</comment>